<dbReference type="CDD" id="cd16027">
    <property type="entry name" value="SGSH"/>
    <property type="match status" value="1"/>
</dbReference>
<dbReference type="Pfam" id="PF00884">
    <property type="entry name" value="Sulfatase"/>
    <property type="match status" value="1"/>
</dbReference>
<protein>
    <submittedName>
        <fullName evidence="5">Sulfatase</fullName>
    </submittedName>
</protein>
<gene>
    <name evidence="5" type="ORF">ACFSB2_04585</name>
</gene>
<evidence type="ECO:0000256" key="3">
    <source>
        <dbReference type="ARBA" id="ARBA00022801"/>
    </source>
</evidence>
<keyword evidence="3" id="KW-0378">Hydrolase</keyword>
<dbReference type="InterPro" id="IPR024607">
    <property type="entry name" value="Sulfatase_CS"/>
</dbReference>
<dbReference type="PROSITE" id="PS00523">
    <property type="entry name" value="SULFATASE_1"/>
    <property type="match status" value="1"/>
</dbReference>
<dbReference type="RefSeq" id="WP_377941641.1">
    <property type="nucleotide sequence ID" value="NZ_JBHUCX010000014.1"/>
</dbReference>
<dbReference type="InterPro" id="IPR000917">
    <property type="entry name" value="Sulfatase_N"/>
</dbReference>
<comment type="similarity">
    <text evidence="1">Belongs to the sulfatase family.</text>
</comment>
<dbReference type="Gene3D" id="3.40.720.10">
    <property type="entry name" value="Alkaline Phosphatase, subunit A"/>
    <property type="match status" value="1"/>
</dbReference>
<sequence length="437" mass="48737">MFNVLFIHTHDTGRYIQPYGYHIPTPNLMDFAQKGTLFRKAFSAAPTCSPSRSAMLTGTMPHVNGMLGLAHRGFSMTDYRKHMAHFLNQHGYETVLCGVQHESNQIEDLGYQKVLRTYQPGHAADAAEDLTNAKEVAKYLRAKETDTQPFFLSYGLLNTHRAFPADCGVNPDYVMPPYPLPDLPETRQDFAAYMGSAQLVDQCVGEVLEALRDSGKAANTLVVFTTDHGIAFPMMKCNLYDTGIGVSFIVDYPGNPAQGKVVDALVSQLDLFPTVCDICQLPEPDWLEGKSLIPLLNGQVHTIREEVFAEVTFHAAYEPMRAIRTDRYKLICLYDDHDGYVPANIDDSASKDILMQSGILAGSRDREMLFDLYLDPVERINRISDPAYQQIYQDLSARLHTWMASTGDPLLGGAVAKPSHAIVNTRTCISPQLEEFE</sequence>
<dbReference type="InterPro" id="IPR017850">
    <property type="entry name" value="Alkaline_phosphatase_core_sf"/>
</dbReference>
<evidence type="ECO:0000259" key="4">
    <source>
        <dbReference type="Pfam" id="PF00884"/>
    </source>
</evidence>
<dbReference type="EMBL" id="JBHUCX010000014">
    <property type="protein sequence ID" value="MFD1673986.1"/>
    <property type="molecule type" value="Genomic_DNA"/>
</dbReference>
<feature type="domain" description="Sulfatase N-terminal" evidence="4">
    <location>
        <begin position="3"/>
        <end position="278"/>
    </location>
</feature>
<dbReference type="SUPFAM" id="SSF53649">
    <property type="entry name" value="Alkaline phosphatase-like"/>
    <property type="match status" value="1"/>
</dbReference>
<keyword evidence="6" id="KW-1185">Reference proteome</keyword>
<reference evidence="6" key="1">
    <citation type="journal article" date="2019" name="Int. J. Syst. Evol. Microbiol.">
        <title>The Global Catalogue of Microorganisms (GCM) 10K type strain sequencing project: providing services to taxonomists for standard genome sequencing and annotation.</title>
        <authorList>
            <consortium name="The Broad Institute Genomics Platform"/>
            <consortium name="The Broad Institute Genome Sequencing Center for Infectious Disease"/>
            <person name="Wu L."/>
            <person name="Ma J."/>
        </authorList>
    </citation>
    <scope>NUCLEOTIDE SEQUENCE [LARGE SCALE GENOMIC DNA]</scope>
    <source>
        <strain evidence="6">CGMCC 1.12286</strain>
    </source>
</reference>
<comment type="caution">
    <text evidence="5">The sequence shown here is derived from an EMBL/GenBank/DDBJ whole genome shotgun (WGS) entry which is preliminary data.</text>
</comment>
<organism evidence="5 6">
    <name type="scientific">Alicyclobacillus fodiniaquatilis</name>
    <dbReference type="NCBI Taxonomy" id="1661150"/>
    <lineage>
        <taxon>Bacteria</taxon>
        <taxon>Bacillati</taxon>
        <taxon>Bacillota</taxon>
        <taxon>Bacilli</taxon>
        <taxon>Bacillales</taxon>
        <taxon>Alicyclobacillaceae</taxon>
        <taxon>Alicyclobacillus</taxon>
    </lineage>
</organism>
<proteinExistence type="inferred from homology"/>
<accession>A0ABW4JEB9</accession>
<keyword evidence="2" id="KW-0479">Metal-binding</keyword>
<evidence type="ECO:0000256" key="1">
    <source>
        <dbReference type="ARBA" id="ARBA00008779"/>
    </source>
</evidence>
<dbReference type="Proteomes" id="UP001597079">
    <property type="component" value="Unassembled WGS sequence"/>
</dbReference>
<evidence type="ECO:0000313" key="5">
    <source>
        <dbReference type="EMBL" id="MFD1673986.1"/>
    </source>
</evidence>
<evidence type="ECO:0000313" key="6">
    <source>
        <dbReference type="Proteomes" id="UP001597079"/>
    </source>
</evidence>
<dbReference type="PANTHER" id="PTHR45953:SF1">
    <property type="entry name" value="IDURONATE 2-SULFATASE"/>
    <property type="match status" value="1"/>
</dbReference>
<name>A0ABW4JEB9_9BACL</name>
<evidence type="ECO:0000256" key="2">
    <source>
        <dbReference type="ARBA" id="ARBA00022723"/>
    </source>
</evidence>
<dbReference type="PANTHER" id="PTHR45953">
    <property type="entry name" value="IDURONATE 2-SULFATASE"/>
    <property type="match status" value="1"/>
</dbReference>